<dbReference type="InterPro" id="IPR001563">
    <property type="entry name" value="Peptidase_S10"/>
</dbReference>
<dbReference type="PROSITE" id="PS00131">
    <property type="entry name" value="CARBOXYPEPT_SER_SER"/>
    <property type="match status" value="1"/>
</dbReference>
<feature type="compositionally biased region" description="Low complexity" evidence="3">
    <location>
        <begin position="22"/>
        <end position="44"/>
    </location>
</feature>
<dbReference type="KEGG" id="psoj:PHYSODRAFT_317545"/>
<dbReference type="PANTHER" id="PTHR11802">
    <property type="entry name" value="SERINE PROTEASE FAMILY S10 SERINE CARBOXYPEPTIDASE"/>
    <property type="match status" value="1"/>
</dbReference>
<feature type="region of interest" description="Disordered" evidence="3">
    <location>
        <begin position="20"/>
        <end position="44"/>
    </location>
</feature>
<evidence type="ECO:0000256" key="1">
    <source>
        <dbReference type="ARBA" id="ARBA00009431"/>
    </source>
</evidence>
<keyword evidence="2" id="KW-0732">Signal</keyword>
<dbReference type="SUPFAM" id="SSF53474">
    <property type="entry name" value="alpha/beta-Hydrolases"/>
    <property type="match status" value="1"/>
</dbReference>
<dbReference type="Pfam" id="PF00450">
    <property type="entry name" value="Peptidase_S10"/>
    <property type="match status" value="1"/>
</dbReference>
<dbReference type="InterPro" id="IPR018202">
    <property type="entry name" value="Ser_caboxypep_ser_AS"/>
</dbReference>
<reference evidence="4 5" key="1">
    <citation type="journal article" date="2006" name="Science">
        <title>Phytophthora genome sequences uncover evolutionary origins and mechanisms of pathogenesis.</title>
        <authorList>
            <person name="Tyler B.M."/>
            <person name="Tripathy S."/>
            <person name="Zhang X."/>
            <person name="Dehal P."/>
            <person name="Jiang R.H."/>
            <person name="Aerts A."/>
            <person name="Arredondo F.D."/>
            <person name="Baxter L."/>
            <person name="Bensasson D."/>
            <person name="Beynon J.L."/>
            <person name="Chapman J."/>
            <person name="Damasceno C.M."/>
            <person name="Dorrance A.E."/>
            <person name="Dou D."/>
            <person name="Dickerman A.W."/>
            <person name="Dubchak I.L."/>
            <person name="Garbelotto M."/>
            <person name="Gijzen M."/>
            <person name="Gordon S.G."/>
            <person name="Govers F."/>
            <person name="Grunwald N.J."/>
            <person name="Huang W."/>
            <person name="Ivors K.L."/>
            <person name="Jones R.W."/>
            <person name="Kamoun S."/>
            <person name="Krampis K."/>
            <person name="Lamour K.H."/>
            <person name="Lee M.K."/>
            <person name="McDonald W.H."/>
            <person name="Medina M."/>
            <person name="Meijer H.J."/>
            <person name="Nordberg E.K."/>
            <person name="Maclean D.J."/>
            <person name="Ospina-Giraldo M.D."/>
            <person name="Morris P.F."/>
            <person name="Phuntumart V."/>
            <person name="Putnam N.H."/>
            <person name="Rash S."/>
            <person name="Rose J.K."/>
            <person name="Sakihama Y."/>
            <person name="Salamov A.A."/>
            <person name="Savidor A."/>
            <person name="Scheuring C.F."/>
            <person name="Smith B.M."/>
            <person name="Sobral B.W."/>
            <person name="Terry A."/>
            <person name="Torto-Alalibo T.A."/>
            <person name="Win J."/>
            <person name="Xu Z."/>
            <person name="Zhang H."/>
            <person name="Grigoriev I.V."/>
            <person name="Rokhsar D.S."/>
            <person name="Boore J.L."/>
        </authorList>
    </citation>
    <scope>NUCLEOTIDE SEQUENCE [LARGE SCALE GENOMIC DNA]</scope>
    <source>
        <strain evidence="4 5">P6497</strain>
    </source>
</reference>
<keyword evidence="2" id="KW-0645">Protease</keyword>
<evidence type="ECO:0000313" key="4">
    <source>
        <dbReference type="EMBL" id="EGZ12498.1"/>
    </source>
</evidence>
<dbReference type="PRINTS" id="PR00724">
    <property type="entry name" value="CRBOXYPTASEC"/>
</dbReference>
<sequence>MFKRIAAALTVLAVGAQATDLNSSSSPTDLSANSSSSSNSSSDDSFTGAGDLISGLPGIPDNYTARLFSGALNIDNGGEGFYFFAESQSNTSETDPVILWLNGGPGASSLLGLFTELGPLLINDDGTTLRTNDYAWNLNANLVAIESPIGVGYTYNANLYSMLQVFFGKFPWLRANEFIIMGESYAGVYVPLAAQRIVEGNRAARNESEIINLTKFSVGNAVNEFSTLSAPAFAYHHGLISPEDYFAVANVCPVELRPGEALPTNLTASCNDALSTFDSTISGLNLNNYDIYSDCVSGQSSGSIGEILAELQGAAQEVNRPIRMTLAVCISFDEPNSYFNIAEVRDALHANPLVPQWTTILANKALLYTMDIDEVVTPVWSSLVESGVEGIVYHGDVDMSCDFISGQWAVQSLGLTRAANKTAWTLTDSDQIAGFVDDFGSMKFVTVRGAGHMVPEDKPAEALAMLNQFILN</sequence>
<dbReference type="InParanoid" id="G4ZX28"/>
<keyword evidence="2" id="KW-0121">Carboxypeptidase</keyword>
<dbReference type="PANTHER" id="PTHR11802:SF201">
    <property type="entry name" value="CARBOXYPEPTIDASE"/>
    <property type="match status" value="1"/>
</dbReference>
<organism evidence="4 5">
    <name type="scientific">Phytophthora sojae (strain P6497)</name>
    <name type="common">Soybean stem and root rot agent</name>
    <name type="synonym">Phytophthora megasperma f. sp. glycines</name>
    <dbReference type="NCBI Taxonomy" id="1094619"/>
    <lineage>
        <taxon>Eukaryota</taxon>
        <taxon>Sar</taxon>
        <taxon>Stramenopiles</taxon>
        <taxon>Oomycota</taxon>
        <taxon>Peronosporomycetes</taxon>
        <taxon>Peronosporales</taxon>
        <taxon>Peronosporaceae</taxon>
        <taxon>Phytophthora</taxon>
    </lineage>
</organism>
<evidence type="ECO:0000256" key="2">
    <source>
        <dbReference type="RuleBase" id="RU361156"/>
    </source>
</evidence>
<gene>
    <name evidence="4" type="ORF">PHYSODRAFT_317545</name>
</gene>
<dbReference type="InterPro" id="IPR029058">
    <property type="entry name" value="AB_hydrolase_fold"/>
</dbReference>
<dbReference type="GO" id="GO:0004185">
    <property type="term" value="F:serine-type carboxypeptidase activity"/>
    <property type="evidence" value="ECO:0007669"/>
    <property type="project" value="UniProtKB-UniRule"/>
</dbReference>
<dbReference type="EC" id="3.4.16.-" evidence="2"/>
<evidence type="ECO:0000313" key="5">
    <source>
        <dbReference type="Proteomes" id="UP000002640"/>
    </source>
</evidence>
<dbReference type="Gene3D" id="3.40.50.1820">
    <property type="entry name" value="alpha/beta hydrolase"/>
    <property type="match status" value="1"/>
</dbReference>
<evidence type="ECO:0000256" key="3">
    <source>
        <dbReference type="SAM" id="MobiDB-lite"/>
    </source>
</evidence>
<name>G4ZX28_PHYSP</name>
<dbReference type="RefSeq" id="XP_009532831.1">
    <property type="nucleotide sequence ID" value="XM_009534536.1"/>
</dbReference>
<comment type="similarity">
    <text evidence="1 2">Belongs to the peptidase S10 family.</text>
</comment>
<dbReference type="AlphaFoldDB" id="G4ZX28"/>
<protein>
    <recommendedName>
        <fullName evidence="2">Carboxypeptidase</fullName>
        <ecNumber evidence="2">3.4.16.-</ecNumber>
    </recommendedName>
</protein>
<dbReference type="OMA" id="FNTNIMY"/>
<keyword evidence="2" id="KW-0378">Hydrolase</keyword>
<dbReference type="SMR" id="G4ZX28"/>
<feature type="signal peptide" evidence="2">
    <location>
        <begin position="1"/>
        <end position="18"/>
    </location>
</feature>
<keyword evidence="5" id="KW-1185">Reference proteome</keyword>
<dbReference type="GO" id="GO:0006508">
    <property type="term" value="P:proteolysis"/>
    <property type="evidence" value="ECO:0007669"/>
    <property type="project" value="UniProtKB-KW"/>
</dbReference>
<feature type="chain" id="PRO_5006524981" description="Carboxypeptidase" evidence="2">
    <location>
        <begin position="19"/>
        <end position="472"/>
    </location>
</feature>
<accession>G4ZX28</accession>
<dbReference type="GeneID" id="20644097"/>
<dbReference type="Proteomes" id="UP000002640">
    <property type="component" value="Unassembled WGS sequence"/>
</dbReference>
<dbReference type="EMBL" id="JH159157">
    <property type="protein sequence ID" value="EGZ12498.1"/>
    <property type="molecule type" value="Genomic_DNA"/>
</dbReference>
<proteinExistence type="inferred from homology"/>